<organism evidence="5 6">
    <name type="scientific">Alsobacter soli</name>
    <dbReference type="NCBI Taxonomy" id="2109933"/>
    <lineage>
        <taxon>Bacteria</taxon>
        <taxon>Pseudomonadati</taxon>
        <taxon>Pseudomonadota</taxon>
        <taxon>Alphaproteobacteria</taxon>
        <taxon>Hyphomicrobiales</taxon>
        <taxon>Alsobacteraceae</taxon>
        <taxon>Alsobacter</taxon>
    </lineage>
</organism>
<sequence>MSFRRFGGVVFDCDGVLLDSNRIKAGIFRDILAGHPGDAVAAFTAYQQAHPGLHRRDLFAYFFTEIAPQVDFRDQTDRCVSEFSRRTLDALGGCAAVPGALELVARLHNEGVPCVVVSAAEAADLAVLLGGRGIAHRLGAIRGGDRKKADHVLDLLAAGVIARPLLYFGDSRADLDAAEAVQARFVMVSGASDWADGAEICRRRGHDVVPDLRDVERALFAVDL</sequence>
<dbReference type="InterPro" id="IPR041492">
    <property type="entry name" value="HAD_2"/>
</dbReference>
<protein>
    <recommendedName>
        <fullName evidence="4">phosphoglycolate phosphatase</fullName>
        <ecNumber evidence="4">3.1.3.18</ecNumber>
    </recommendedName>
</protein>
<comment type="catalytic activity">
    <reaction evidence="1">
        <text>2-phosphoglycolate + H2O = glycolate + phosphate</text>
        <dbReference type="Rhea" id="RHEA:14369"/>
        <dbReference type="ChEBI" id="CHEBI:15377"/>
        <dbReference type="ChEBI" id="CHEBI:29805"/>
        <dbReference type="ChEBI" id="CHEBI:43474"/>
        <dbReference type="ChEBI" id="CHEBI:58033"/>
        <dbReference type="EC" id="3.1.3.18"/>
    </reaction>
</comment>
<comment type="similarity">
    <text evidence="3">Belongs to the HAD-like hydrolase superfamily. CbbY/CbbZ/Gph/YieH family.</text>
</comment>
<comment type="caution">
    <text evidence="5">The sequence shown here is derived from an EMBL/GenBank/DDBJ whole genome shotgun (WGS) entry which is preliminary data.</text>
</comment>
<dbReference type="GO" id="GO:0005829">
    <property type="term" value="C:cytosol"/>
    <property type="evidence" value="ECO:0007669"/>
    <property type="project" value="TreeGrafter"/>
</dbReference>
<evidence type="ECO:0000256" key="4">
    <source>
        <dbReference type="ARBA" id="ARBA00013078"/>
    </source>
</evidence>
<dbReference type="SFLD" id="SFLDG01129">
    <property type="entry name" value="C1.5:_HAD__Beta-PGM__Phosphata"/>
    <property type="match status" value="1"/>
</dbReference>
<proteinExistence type="inferred from homology"/>
<dbReference type="SUPFAM" id="SSF56784">
    <property type="entry name" value="HAD-like"/>
    <property type="match status" value="1"/>
</dbReference>
<dbReference type="Gene3D" id="1.10.150.240">
    <property type="entry name" value="Putative phosphatase, domain 2"/>
    <property type="match status" value="1"/>
</dbReference>
<dbReference type="SFLD" id="SFLDS00003">
    <property type="entry name" value="Haloacid_Dehalogenase"/>
    <property type="match status" value="1"/>
</dbReference>
<evidence type="ECO:0000256" key="2">
    <source>
        <dbReference type="ARBA" id="ARBA00004818"/>
    </source>
</evidence>
<evidence type="ECO:0000256" key="1">
    <source>
        <dbReference type="ARBA" id="ARBA00000830"/>
    </source>
</evidence>
<evidence type="ECO:0000313" key="5">
    <source>
        <dbReference type="EMBL" id="PSC04894.1"/>
    </source>
</evidence>
<dbReference type="GO" id="GO:0008967">
    <property type="term" value="F:phosphoglycolate phosphatase activity"/>
    <property type="evidence" value="ECO:0007669"/>
    <property type="project" value="UniProtKB-EC"/>
</dbReference>
<dbReference type="Gene3D" id="3.40.50.1000">
    <property type="entry name" value="HAD superfamily/HAD-like"/>
    <property type="match status" value="1"/>
</dbReference>
<dbReference type="InterPro" id="IPR036412">
    <property type="entry name" value="HAD-like_sf"/>
</dbReference>
<gene>
    <name evidence="5" type="ORF">SLNSH_10570</name>
</gene>
<comment type="pathway">
    <text evidence="2">Organic acid metabolism; glycolate biosynthesis; glycolate from 2-phosphoglycolate: step 1/1.</text>
</comment>
<dbReference type="EMBL" id="PVZS01000010">
    <property type="protein sequence ID" value="PSC04894.1"/>
    <property type="molecule type" value="Genomic_DNA"/>
</dbReference>
<dbReference type="InterPro" id="IPR023198">
    <property type="entry name" value="PGP-like_dom2"/>
</dbReference>
<dbReference type="GO" id="GO:0006281">
    <property type="term" value="P:DNA repair"/>
    <property type="evidence" value="ECO:0007669"/>
    <property type="project" value="TreeGrafter"/>
</dbReference>
<keyword evidence="6" id="KW-1185">Reference proteome</keyword>
<dbReference type="AlphaFoldDB" id="A0A2T1HTD2"/>
<evidence type="ECO:0000256" key="3">
    <source>
        <dbReference type="ARBA" id="ARBA00006171"/>
    </source>
</evidence>
<evidence type="ECO:0000313" key="6">
    <source>
        <dbReference type="Proteomes" id="UP000239772"/>
    </source>
</evidence>
<dbReference type="PANTHER" id="PTHR43434:SF1">
    <property type="entry name" value="PHOSPHOGLYCOLATE PHOSPHATASE"/>
    <property type="match status" value="1"/>
</dbReference>
<reference evidence="6" key="1">
    <citation type="submission" date="2018-03" db="EMBL/GenBank/DDBJ databases">
        <authorList>
            <person name="Sun L."/>
            <person name="Liu H."/>
            <person name="Chen W."/>
            <person name="Huang K."/>
            <person name="Liu W."/>
            <person name="Gao X."/>
        </authorList>
    </citation>
    <scope>NUCLEOTIDE SEQUENCE [LARGE SCALE GENOMIC DNA]</scope>
    <source>
        <strain evidence="6">SH9</strain>
    </source>
</reference>
<accession>A0A2T1HTD2</accession>
<dbReference type="InterPro" id="IPR050155">
    <property type="entry name" value="HAD-like_hydrolase_sf"/>
</dbReference>
<dbReference type="Proteomes" id="UP000239772">
    <property type="component" value="Unassembled WGS sequence"/>
</dbReference>
<dbReference type="Pfam" id="PF13419">
    <property type="entry name" value="HAD_2"/>
    <property type="match status" value="1"/>
</dbReference>
<name>A0A2T1HTD2_9HYPH</name>
<dbReference type="InterPro" id="IPR023214">
    <property type="entry name" value="HAD_sf"/>
</dbReference>
<dbReference type="PANTHER" id="PTHR43434">
    <property type="entry name" value="PHOSPHOGLYCOLATE PHOSPHATASE"/>
    <property type="match status" value="1"/>
</dbReference>
<dbReference type="EC" id="3.1.3.18" evidence="4"/>